<dbReference type="CDD" id="cd02064">
    <property type="entry name" value="FAD_synthetase_N"/>
    <property type="match status" value="1"/>
</dbReference>
<feature type="domain" description="Riboflavin kinase" evidence="16">
    <location>
        <begin position="186"/>
        <end position="311"/>
    </location>
</feature>
<evidence type="ECO:0000313" key="18">
    <source>
        <dbReference type="Proteomes" id="UP000307943"/>
    </source>
</evidence>
<keyword evidence="4 15" id="KW-0285">Flavoprotein</keyword>
<comment type="similarity">
    <text evidence="15">Belongs to the ribF family.</text>
</comment>
<dbReference type="GO" id="GO:0006747">
    <property type="term" value="P:FAD biosynthetic process"/>
    <property type="evidence" value="ECO:0007669"/>
    <property type="project" value="UniProtKB-UniRule"/>
</dbReference>
<dbReference type="Pfam" id="PF06574">
    <property type="entry name" value="FAD_syn"/>
    <property type="match status" value="1"/>
</dbReference>
<comment type="catalytic activity">
    <reaction evidence="14 15">
        <text>FMN + ATP + H(+) = FAD + diphosphate</text>
        <dbReference type="Rhea" id="RHEA:17237"/>
        <dbReference type="ChEBI" id="CHEBI:15378"/>
        <dbReference type="ChEBI" id="CHEBI:30616"/>
        <dbReference type="ChEBI" id="CHEBI:33019"/>
        <dbReference type="ChEBI" id="CHEBI:57692"/>
        <dbReference type="ChEBI" id="CHEBI:58210"/>
        <dbReference type="EC" id="2.7.7.2"/>
    </reaction>
</comment>
<dbReference type="OrthoDB" id="9803667at2"/>
<gene>
    <name evidence="17" type="ORF">FE784_10770</name>
</gene>
<organism evidence="17 18">
    <name type="scientific">Paenibacillus hemerocallicola</name>
    <dbReference type="NCBI Taxonomy" id="1172614"/>
    <lineage>
        <taxon>Bacteria</taxon>
        <taxon>Bacillati</taxon>
        <taxon>Bacillota</taxon>
        <taxon>Bacilli</taxon>
        <taxon>Bacillales</taxon>
        <taxon>Paenibacillaceae</taxon>
        <taxon>Paenibacillus</taxon>
    </lineage>
</organism>
<evidence type="ECO:0000256" key="4">
    <source>
        <dbReference type="ARBA" id="ARBA00022630"/>
    </source>
</evidence>
<dbReference type="Gene3D" id="3.40.50.620">
    <property type="entry name" value="HUPs"/>
    <property type="match status" value="1"/>
</dbReference>
<evidence type="ECO:0000256" key="12">
    <source>
        <dbReference type="ARBA" id="ARBA00023268"/>
    </source>
</evidence>
<evidence type="ECO:0000256" key="3">
    <source>
        <dbReference type="ARBA" id="ARBA00005201"/>
    </source>
</evidence>
<dbReference type="NCBIfam" id="NF004162">
    <property type="entry name" value="PRK05627.1-5"/>
    <property type="match status" value="1"/>
</dbReference>
<evidence type="ECO:0000259" key="16">
    <source>
        <dbReference type="SMART" id="SM00904"/>
    </source>
</evidence>
<dbReference type="PANTHER" id="PTHR22749:SF6">
    <property type="entry name" value="RIBOFLAVIN KINASE"/>
    <property type="match status" value="1"/>
</dbReference>
<keyword evidence="6 15" id="KW-0808">Transferase</keyword>
<dbReference type="SUPFAM" id="SSF82114">
    <property type="entry name" value="Riboflavin kinase-like"/>
    <property type="match status" value="1"/>
</dbReference>
<dbReference type="InterPro" id="IPR023468">
    <property type="entry name" value="Riboflavin_kinase"/>
</dbReference>
<keyword evidence="9 15" id="KW-0418">Kinase</keyword>
<sequence>MQSITVHYPASFPLPGMPEGGQVLAIGDFDGFHLGHREVIRRAVESAGRLRLPAAIMTFHPHPREVLGQSKYVRHITPLREKLELFAEAGVDVAYIMNFDTSFSQISPSQFVEELLVKLQVSTVVVGFDFRFGHNVSGDPDILCELAAGRFAVEVVRPYHMDGVKVSSTLIRDHLERGDVARVEHLLGRRYSLSGKVVHGAARGRQIGFPTANIELDGPYVVPMNGVYAIRLEWSGQAYYGVMNIGTKPTFEDAAQRSLEAHLFDFGHTIYGESVKLELLSYIRPERKFASIDELIAQIANDVITAKERIGYSAQKTANPLMNGLS</sequence>
<evidence type="ECO:0000256" key="8">
    <source>
        <dbReference type="ARBA" id="ARBA00022741"/>
    </source>
</evidence>
<dbReference type="SUPFAM" id="SSF52374">
    <property type="entry name" value="Nucleotidylyl transferase"/>
    <property type="match status" value="1"/>
</dbReference>
<dbReference type="GO" id="GO:0003919">
    <property type="term" value="F:FMN adenylyltransferase activity"/>
    <property type="evidence" value="ECO:0007669"/>
    <property type="project" value="UniProtKB-UniRule"/>
</dbReference>
<evidence type="ECO:0000256" key="7">
    <source>
        <dbReference type="ARBA" id="ARBA00022695"/>
    </source>
</evidence>
<dbReference type="PIRSF" id="PIRSF004491">
    <property type="entry name" value="FAD_Synth"/>
    <property type="match status" value="1"/>
</dbReference>
<dbReference type="FunFam" id="2.40.30.30:FF:000003">
    <property type="entry name" value="Riboflavin biosynthesis protein"/>
    <property type="match status" value="1"/>
</dbReference>
<evidence type="ECO:0000256" key="5">
    <source>
        <dbReference type="ARBA" id="ARBA00022643"/>
    </source>
</evidence>
<evidence type="ECO:0000256" key="13">
    <source>
        <dbReference type="ARBA" id="ARBA00047880"/>
    </source>
</evidence>
<evidence type="ECO:0000256" key="6">
    <source>
        <dbReference type="ARBA" id="ARBA00022679"/>
    </source>
</evidence>
<dbReference type="NCBIfam" id="NF004160">
    <property type="entry name" value="PRK05627.1-3"/>
    <property type="match status" value="1"/>
</dbReference>
<evidence type="ECO:0000256" key="14">
    <source>
        <dbReference type="ARBA" id="ARBA00049494"/>
    </source>
</evidence>
<dbReference type="UniPathway" id="UPA00277">
    <property type="reaction ID" value="UER00407"/>
</dbReference>
<evidence type="ECO:0000256" key="1">
    <source>
        <dbReference type="ARBA" id="ARBA00002121"/>
    </source>
</evidence>
<comment type="caution">
    <text evidence="17">The sequence shown here is derived from an EMBL/GenBank/DDBJ whole genome shotgun (WGS) entry which is preliminary data.</text>
</comment>
<keyword evidence="18" id="KW-1185">Reference proteome</keyword>
<evidence type="ECO:0000256" key="10">
    <source>
        <dbReference type="ARBA" id="ARBA00022827"/>
    </source>
</evidence>
<dbReference type="GO" id="GO:0009398">
    <property type="term" value="P:FMN biosynthetic process"/>
    <property type="evidence" value="ECO:0007669"/>
    <property type="project" value="UniProtKB-UniRule"/>
</dbReference>
<dbReference type="EMBL" id="VDCQ01000012">
    <property type="protein sequence ID" value="TNJ66155.1"/>
    <property type="molecule type" value="Genomic_DNA"/>
</dbReference>
<evidence type="ECO:0000256" key="2">
    <source>
        <dbReference type="ARBA" id="ARBA00004726"/>
    </source>
</evidence>
<dbReference type="NCBIfam" id="TIGR00083">
    <property type="entry name" value="ribF"/>
    <property type="match status" value="1"/>
</dbReference>
<comment type="pathway">
    <text evidence="3 15">Cofactor biosynthesis; FMN biosynthesis; FMN from riboflavin (ATP route): step 1/1.</text>
</comment>
<evidence type="ECO:0000256" key="15">
    <source>
        <dbReference type="PIRNR" id="PIRNR004491"/>
    </source>
</evidence>
<dbReference type="GO" id="GO:0005524">
    <property type="term" value="F:ATP binding"/>
    <property type="evidence" value="ECO:0007669"/>
    <property type="project" value="UniProtKB-UniRule"/>
</dbReference>
<comment type="pathway">
    <text evidence="2 15">Cofactor biosynthesis; FAD biosynthesis; FAD from FMN: step 1/1.</text>
</comment>
<dbReference type="InterPro" id="IPR014729">
    <property type="entry name" value="Rossmann-like_a/b/a_fold"/>
</dbReference>
<dbReference type="EC" id="2.7.7.2" evidence="15"/>
<dbReference type="InterPro" id="IPR002606">
    <property type="entry name" value="Riboflavin_kinase_bac"/>
</dbReference>
<keyword evidence="11 15" id="KW-0067">ATP-binding</keyword>
<accession>A0A5C4TB68</accession>
<evidence type="ECO:0000256" key="9">
    <source>
        <dbReference type="ARBA" id="ARBA00022777"/>
    </source>
</evidence>
<dbReference type="SMART" id="SM00904">
    <property type="entry name" value="Flavokinase"/>
    <property type="match status" value="1"/>
</dbReference>
<dbReference type="InterPro" id="IPR023465">
    <property type="entry name" value="Riboflavin_kinase_dom_sf"/>
</dbReference>
<dbReference type="GO" id="GO:0008531">
    <property type="term" value="F:riboflavin kinase activity"/>
    <property type="evidence" value="ECO:0007669"/>
    <property type="project" value="UniProtKB-UniRule"/>
</dbReference>
<keyword evidence="10 15" id="KW-0274">FAD</keyword>
<evidence type="ECO:0000256" key="11">
    <source>
        <dbReference type="ARBA" id="ARBA00022840"/>
    </source>
</evidence>
<dbReference type="Pfam" id="PF01687">
    <property type="entry name" value="Flavokinase"/>
    <property type="match status" value="1"/>
</dbReference>
<dbReference type="Proteomes" id="UP000307943">
    <property type="component" value="Unassembled WGS sequence"/>
</dbReference>
<keyword evidence="8 15" id="KW-0547">Nucleotide-binding</keyword>
<keyword evidence="5 15" id="KW-0288">FMN</keyword>
<dbReference type="UniPathway" id="UPA00276">
    <property type="reaction ID" value="UER00406"/>
</dbReference>
<proteinExistence type="inferred from homology"/>
<dbReference type="InterPro" id="IPR015864">
    <property type="entry name" value="FAD_synthase"/>
</dbReference>
<dbReference type="PANTHER" id="PTHR22749">
    <property type="entry name" value="RIBOFLAVIN KINASE/FMN ADENYLYLTRANSFERASE"/>
    <property type="match status" value="1"/>
</dbReference>
<comment type="catalytic activity">
    <reaction evidence="13 15">
        <text>riboflavin + ATP = FMN + ADP + H(+)</text>
        <dbReference type="Rhea" id="RHEA:14357"/>
        <dbReference type="ChEBI" id="CHEBI:15378"/>
        <dbReference type="ChEBI" id="CHEBI:30616"/>
        <dbReference type="ChEBI" id="CHEBI:57986"/>
        <dbReference type="ChEBI" id="CHEBI:58210"/>
        <dbReference type="ChEBI" id="CHEBI:456216"/>
        <dbReference type="EC" id="2.7.1.26"/>
    </reaction>
</comment>
<comment type="function">
    <text evidence="1">Catalyzes the phosphorylation of riboflavin to FMN followed by the adenylation of FMN to FAD.</text>
</comment>
<protein>
    <recommendedName>
        <fullName evidence="15">Riboflavin biosynthesis protein</fullName>
    </recommendedName>
    <domain>
        <recommendedName>
            <fullName evidence="15">Riboflavin kinase</fullName>
            <ecNumber evidence="15">2.7.1.26</ecNumber>
        </recommendedName>
        <alternativeName>
            <fullName evidence="15">Flavokinase</fullName>
        </alternativeName>
    </domain>
    <domain>
        <recommendedName>
            <fullName evidence="15">FMN adenylyltransferase</fullName>
            <ecNumber evidence="15">2.7.7.2</ecNumber>
        </recommendedName>
        <alternativeName>
            <fullName evidence="15">FAD pyrophosphorylase</fullName>
        </alternativeName>
        <alternativeName>
            <fullName evidence="15">FAD synthase</fullName>
        </alternativeName>
    </domain>
</protein>
<dbReference type="Gene3D" id="2.40.30.30">
    <property type="entry name" value="Riboflavin kinase-like"/>
    <property type="match status" value="1"/>
</dbReference>
<dbReference type="GO" id="GO:0009231">
    <property type="term" value="P:riboflavin biosynthetic process"/>
    <property type="evidence" value="ECO:0007669"/>
    <property type="project" value="InterPro"/>
</dbReference>
<dbReference type="EC" id="2.7.1.26" evidence="15"/>
<evidence type="ECO:0000313" key="17">
    <source>
        <dbReference type="EMBL" id="TNJ66155.1"/>
    </source>
</evidence>
<keyword evidence="7 15" id="KW-0548">Nucleotidyltransferase</keyword>
<dbReference type="AlphaFoldDB" id="A0A5C4TB68"/>
<dbReference type="InterPro" id="IPR015865">
    <property type="entry name" value="Riboflavin_kinase_bac/euk"/>
</dbReference>
<reference evidence="17 18" key="1">
    <citation type="submission" date="2019-05" db="EMBL/GenBank/DDBJ databases">
        <title>We sequenced the genome of Paenibacillus hemerocallicola KCTC 33185 for further insight into its adaptation and study the phylogeny of Paenibacillus.</title>
        <authorList>
            <person name="Narsing Rao M.P."/>
        </authorList>
    </citation>
    <scope>NUCLEOTIDE SEQUENCE [LARGE SCALE GENOMIC DNA]</scope>
    <source>
        <strain evidence="17 18">KCTC 33185</strain>
    </source>
</reference>
<dbReference type="RefSeq" id="WP_139602209.1">
    <property type="nucleotide sequence ID" value="NZ_VDCQ01000012.1"/>
</dbReference>
<keyword evidence="12" id="KW-0511">Multifunctional enzyme</keyword>
<name>A0A5C4TB68_9BACL</name>
<dbReference type="FunFam" id="3.40.50.620:FF:000021">
    <property type="entry name" value="Riboflavin biosynthesis protein"/>
    <property type="match status" value="1"/>
</dbReference>